<evidence type="ECO:0000313" key="3">
    <source>
        <dbReference type="EMBL" id="GIF61198.1"/>
    </source>
</evidence>
<keyword evidence="4" id="KW-1185">Reference proteome</keyword>
<dbReference type="EMBL" id="BONC01000093">
    <property type="protein sequence ID" value="GIF61198.1"/>
    <property type="molecule type" value="Genomic_DNA"/>
</dbReference>
<name>A0ABQ4CEL2_9ACTN</name>
<proteinExistence type="predicted"/>
<evidence type="ECO:0000256" key="2">
    <source>
        <dbReference type="SAM" id="Phobius"/>
    </source>
</evidence>
<evidence type="ECO:0000313" key="4">
    <source>
        <dbReference type="Proteomes" id="UP000624325"/>
    </source>
</evidence>
<reference evidence="3 4" key="1">
    <citation type="submission" date="2021-01" db="EMBL/GenBank/DDBJ databases">
        <title>Whole genome shotgun sequence of Asanoa iriomotensis NBRC 100142.</title>
        <authorList>
            <person name="Komaki H."/>
            <person name="Tamura T."/>
        </authorList>
    </citation>
    <scope>NUCLEOTIDE SEQUENCE [LARGE SCALE GENOMIC DNA]</scope>
    <source>
        <strain evidence="3 4">NBRC 100142</strain>
    </source>
</reference>
<dbReference type="Proteomes" id="UP000624325">
    <property type="component" value="Unassembled WGS sequence"/>
</dbReference>
<comment type="caution">
    <text evidence="3">The sequence shown here is derived from an EMBL/GenBank/DDBJ whole genome shotgun (WGS) entry which is preliminary data.</text>
</comment>
<feature type="region of interest" description="Disordered" evidence="1">
    <location>
        <begin position="1"/>
        <end position="20"/>
    </location>
</feature>
<feature type="transmembrane region" description="Helical" evidence="2">
    <location>
        <begin position="23"/>
        <end position="42"/>
    </location>
</feature>
<keyword evidence="2" id="KW-0812">Transmembrane</keyword>
<sequence>MSSEIITPDSESSRSREGSSENGLLLAVLVMVILGVIAIFLVTA</sequence>
<accession>A0ABQ4CEL2</accession>
<gene>
    <name evidence="3" type="ORF">Air01nite_72930</name>
</gene>
<organism evidence="3 4">
    <name type="scientific">Asanoa iriomotensis</name>
    <dbReference type="NCBI Taxonomy" id="234613"/>
    <lineage>
        <taxon>Bacteria</taxon>
        <taxon>Bacillati</taxon>
        <taxon>Actinomycetota</taxon>
        <taxon>Actinomycetes</taxon>
        <taxon>Micromonosporales</taxon>
        <taxon>Micromonosporaceae</taxon>
        <taxon>Asanoa</taxon>
    </lineage>
</organism>
<dbReference type="RefSeq" id="WP_275408324.1">
    <property type="nucleotide sequence ID" value="NZ_BAAALU010000003.1"/>
</dbReference>
<keyword evidence="2" id="KW-1133">Transmembrane helix</keyword>
<evidence type="ECO:0000256" key="1">
    <source>
        <dbReference type="SAM" id="MobiDB-lite"/>
    </source>
</evidence>
<evidence type="ECO:0008006" key="5">
    <source>
        <dbReference type="Google" id="ProtNLM"/>
    </source>
</evidence>
<protein>
    <recommendedName>
        <fullName evidence="5">Flagellin N-terminal-like domain-containing protein</fullName>
    </recommendedName>
</protein>
<keyword evidence="2" id="KW-0472">Membrane</keyword>